<accession>I4IRD8</accession>
<dbReference type="EMBL" id="CAIQ01000198">
    <property type="protein sequence ID" value="CCI36862.1"/>
    <property type="molecule type" value="Genomic_DNA"/>
</dbReference>
<feature type="transmembrane region" description="Helical" evidence="2">
    <location>
        <begin position="7"/>
        <end position="24"/>
    </location>
</feature>
<dbReference type="AlphaFoldDB" id="I4IRD8"/>
<protein>
    <submittedName>
        <fullName evidence="3">Uncharacterized protein</fullName>
    </submittedName>
</protein>
<name>I4IRD8_MICAE</name>
<gene>
    <name evidence="3" type="ORF">MICAK_2770006</name>
</gene>
<reference evidence="3 4" key="1">
    <citation type="submission" date="2012-04" db="EMBL/GenBank/DDBJ databases">
        <authorList>
            <person name="Genoscope - CEA"/>
        </authorList>
    </citation>
    <scope>NUCLEOTIDE SEQUENCE [LARGE SCALE GENOMIC DNA]</scope>
    <source>
        <strain evidence="3 4">9701</strain>
    </source>
</reference>
<evidence type="ECO:0000256" key="1">
    <source>
        <dbReference type="SAM" id="MobiDB-lite"/>
    </source>
</evidence>
<dbReference type="Proteomes" id="UP000004047">
    <property type="component" value="Unassembled WGS sequence"/>
</dbReference>
<organism evidence="3 4">
    <name type="scientific">Microcystis aeruginosa PCC 9701</name>
    <dbReference type="NCBI Taxonomy" id="721123"/>
    <lineage>
        <taxon>Bacteria</taxon>
        <taxon>Bacillati</taxon>
        <taxon>Cyanobacteriota</taxon>
        <taxon>Cyanophyceae</taxon>
        <taxon>Oscillatoriophycideae</taxon>
        <taxon>Chroococcales</taxon>
        <taxon>Microcystaceae</taxon>
        <taxon>Microcystis</taxon>
    </lineage>
</organism>
<evidence type="ECO:0000313" key="4">
    <source>
        <dbReference type="Proteomes" id="UP000004047"/>
    </source>
</evidence>
<keyword evidence="2" id="KW-1133">Transmembrane helix</keyword>
<evidence type="ECO:0000256" key="2">
    <source>
        <dbReference type="SAM" id="Phobius"/>
    </source>
</evidence>
<sequence length="180" mass="19786">MNQLSKVIIAATMIGSFSLLWLMGDLQRKISSLEGQLNPQQPTYSPSVSEPSPSPTSTPTITIEPTPNLSNPNTGVVESDISGCWVRTFFSDQDQSSFYQKITYKLELGGSYTGEWFQEIITTLTGTSSSGPHTLSGKWIIDDGYVVIQEGDKDIKLTLKVISKHELIQVGSDYPAFTRC</sequence>
<comment type="caution">
    <text evidence="3">The sequence shown here is derived from an EMBL/GenBank/DDBJ whole genome shotgun (WGS) entry which is preliminary data.</text>
</comment>
<keyword evidence="2" id="KW-0812">Transmembrane</keyword>
<proteinExistence type="predicted"/>
<feature type="compositionally biased region" description="Low complexity" evidence="1">
    <location>
        <begin position="42"/>
        <end position="67"/>
    </location>
</feature>
<dbReference type="HOGENOM" id="CLU_1494613_0_0_3"/>
<feature type="region of interest" description="Disordered" evidence="1">
    <location>
        <begin position="37"/>
        <end position="73"/>
    </location>
</feature>
<keyword evidence="2" id="KW-0472">Membrane</keyword>
<dbReference type="RefSeq" id="WP_004268927.1">
    <property type="nucleotide sequence ID" value="NZ_HE974183.1"/>
</dbReference>
<evidence type="ECO:0000313" key="3">
    <source>
        <dbReference type="EMBL" id="CCI36862.1"/>
    </source>
</evidence>